<dbReference type="InterPro" id="IPR024185">
    <property type="entry name" value="FTHF_cligase-like_sf"/>
</dbReference>
<dbReference type="Proteomes" id="UP000192934">
    <property type="component" value="Chromosome I"/>
</dbReference>
<dbReference type="GO" id="GO:0030272">
    <property type="term" value="F:5-formyltetrahydrofolate cyclo-ligase activity"/>
    <property type="evidence" value="ECO:0007669"/>
    <property type="project" value="UniProtKB-EC"/>
</dbReference>
<dbReference type="GO" id="GO:0035999">
    <property type="term" value="P:tetrahydrofolate interconversion"/>
    <property type="evidence" value="ECO:0007669"/>
    <property type="project" value="TreeGrafter"/>
</dbReference>
<comment type="cofactor">
    <cofactor evidence="5">
        <name>Mg(2+)</name>
        <dbReference type="ChEBI" id="CHEBI:18420"/>
    </cofactor>
</comment>
<evidence type="ECO:0000256" key="2">
    <source>
        <dbReference type="ARBA" id="ARBA00022741"/>
    </source>
</evidence>
<feature type="binding site" evidence="4">
    <location>
        <begin position="133"/>
        <end position="141"/>
    </location>
    <ligand>
        <name>ATP</name>
        <dbReference type="ChEBI" id="CHEBI:30616"/>
    </ligand>
</feature>
<dbReference type="NCBIfam" id="TIGR02727">
    <property type="entry name" value="MTHFS_bact"/>
    <property type="match status" value="1"/>
</dbReference>
<dbReference type="PANTHER" id="PTHR23407">
    <property type="entry name" value="ATPASE INHIBITOR/5-FORMYLTETRAHYDROFOLATE CYCLO-LIGASE"/>
    <property type="match status" value="1"/>
</dbReference>
<keyword evidence="3 4" id="KW-0067">ATP-binding</keyword>
<proteinExistence type="inferred from homology"/>
<dbReference type="Gene3D" id="3.40.50.10420">
    <property type="entry name" value="NagB/RpiA/CoA transferase-like"/>
    <property type="match status" value="1"/>
</dbReference>
<keyword evidence="2 4" id="KW-0547">Nucleotide-binding</keyword>
<dbReference type="STRING" id="941907.SAMN06295910_0059"/>
<evidence type="ECO:0000313" key="6">
    <source>
        <dbReference type="EMBL" id="SMF60789.1"/>
    </source>
</evidence>
<comment type="catalytic activity">
    <reaction evidence="5">
        <text>(6S)-5-formyl-5,6,7,8-tetrahydrofolate + ATP = (6R)-5,10-methenyltetrahydrofolate + ADP + phosphate</text>
        <dbReference type="Rhea" id="RHEA:10488"/>
        <dbReference type="ChEBI" id="CHEBI:30616"/>
        <dbReference type="ChEBI" id="CHEBI:43474"/>
        <dbReference type="ChEBI" id="CHEBI:57455"/>
        <dbReference type="ChEBI" id="CHEBI:57457"/>
        <dbReference type="ChEBI" id="CHEBI:456216"/>
        <dbReference type="EC" id="6.3.3.2"/>
    </reaction>
</comment>
<keyword evidence="7" id="KW-1185">Reference proteome</keyword>
<keyword evidence="5" id="KW-0460">Magnesium</keyword>
<keyword evidence="5" id="KW-0479">Metal-binding</keyword>
<keyword evidence="6" id="KW-0436">Ligase</keyword>
<gene>
    <name evidence="6" type="ORF">SAMN06295910_0059</name>
</gene>
<reference evidence="7" key="1">
    <citation type="submission" date="2017-04" db="EMBL/GenBank/DDBJ databases">
        <authorList>
            <person name="Varghese N."/>
            <person name="Submissions S."/>
        </authorList>
    </citation>
    <scope>NUCLEOTIDE SEQUENCE [LARGE SCALE GENOMIC DNA]</scope>
    <source>
        <strain evidence="7">Dd16</strain>
    </source>
</reference>
<dbReference type="OrthoDB" id="9801938at2"/>
<feature type="binding site" evidence="4">
    <location>
        <position position="62"/>
    </location>
    <ligand>
        <name>substrate</name>
    </ligand>
</feature>
<dbReference type="GO" id="GO:0005524">
    <property type="term" value="F:ATP binding"/>
    <property type="evidence" value="ECO:0007669"/>
    <property type="project" value="UniProtKB-KW"/>
</dbReference>
<name>A0A1X7FY10_9SPHN</name>
<organism evidence="6 7">
    <name type="scientific">Allosphingosinicella indica</name>
    <dbReference type="NCBI Taxonomy" id="941907"/>
    <lineage>
        <taxon>Bacteria</taxon>
        <taxon>Pseudomonadati</taxon>
        <taxon>Pseudomonadota</taxon>
        <taxon>Alphaproteobacteria</taxon>
        <taxon>Sphingomonadales</taxon>
        <taxon>Sphingomonadaceae</taxon>
        <taxon>Allosphingosinicella</taxon>
    </lineage>
</organism>
<dbReference type="EMBL" id="LT840185">
    <property type="protein sequence ID" value="SMF60789.1"/>
    <property type="molecule type" value="Genomic_DNA"/>
</dbReference>
<evidence type="ECO:0000256" key="4">
    <source>
        <dbReference type="PIRSR" id="PIRSR006806-1"/>
    </source>
</evidence>
<evidence type="ECO:0000256" key="3">
    <source>
        <dbReference type="ARBA" id="ARBA00022840"/>
    </source>
</evidence>
<protein>
    <recommendedName>
        <fullName evidence="5">5-formyltetrahydrofolate cyclo-ligase</fullName>
        <ecNumber evidence="5">6.3.3.2</ecNumber>
    </recommendedName>
</protein>
<sequence>MAVPSPPSKPNRRQAARDARRAFARALDADARNAQEAALAAIALPHLGSARAVAGYHPMRDEISPLAILDALTPGQAAALPWFADRDSRMMFRAAPATEPGPWGVLQPPGDAEALAPDIVLVPLVLADRHGTRIGLGKGHYDRALAHLRAASDVKAIGVAWDMQISEDALPADPWDAPLDAIVTPSRWIDCR</sequence>
<evidence type="ECO:0000256" key="1">
    <source>
        <dbReference type="ARBA" id="ARBA00010638"/>
    </source>
</evidence>
<dbReference type="GO" id="GO:0009396">
    <property type="term" value="P:folic acid-containing compound biosynthetic process"/>
    <property type="evidence" value="ECO:0007669"/>
    <property type="project" value="TreeGrafter"/>
</dbReference>
<dbReference type="InterPro" id="IPR002698">
    <property type="entry name" value="FTHF_cligase"/>
</dbReference>
<comment type="similarity">
    <text evidence="1 5">Belongs to the 5-formyltetrahydrofolate cyclo-ligase family.</text>
</comment>
<accession>A0A1X7FY10</accession>
<dbReference type="GO" id="GO:0046872">
    <property type="term" value="F:metal ion binding"/>
    <property type="evidence" value="ECO:0007669"/>
    <property type="project" value="UniProtKB-KW"/>
</dbReference>
<dbReference type="InterPro" id="IPR037171">
    <property type="entry name" value="NagB/RpiA_transferase-like"/>
</dbReference>
<dbReference type="SUPFAM" id="SSF100950">
    <property type="entry name" value="NagB/RpiA/CoA transferase-like"/>
    <property type="match status" value="1"/>
</dbReference>
<dbReference type="PANTHER" id="PTHR23407:SF1">
    <property type="entry name" value="5-FORMYLTETRAHYDROFOLATE CYCLO-LIGASE"/>
    <property type="match status" value="1"/>
</dbReference>
<dbReference type="AlphaFoldDB" id="A0A1X7FY10"/>
<evidence type="ECO:0000256" key="5">
    <source>
        <dbReference type="RuleBase" id="RU361279"/>
    </source>
</evidence>
<dbReference type="RefSeq" id="WP_085216985.1">
    <property type="nucleotide sequence ID" value="NZ_LT840185.1"/>
</dbReference>
<dbReference type="Pfam" id="PF01812">
    <property type="entry name" value="5-FTHF_cyc-lig"/>
    <property type="match status" value="1"/>
</dbReference>
<dbReference type="PIRSF" id="PIRSF006806">
    <property type="entry name" value="FTHF_cligase"/>
    <property type="match status" value="1"/>
</dbReference>
<dbReference type="EC" id="6.3.3.2" evidence="5"/>
<evidence type="ECO:0000313" key="7">
    <source>
        <dbReference type="Proteomes" id="UP000192934"/>
    </source>
</evidence>